<evidence type="ECO:0000256" key="1">
    <source>
        <dbReference type="SAM" id="MobiDB-lite"/>
    </source>
</evidence>
<gene>
    <name evidence="2" type="ORF">SAY87_031208</name>
</gene>
<feature type="region of interest" description="Disordered" evidence="1">
    <location>
        <begin position="1"/>
        <end position="32"/>
    </location>
</feature>
<keyword evidence="3" id="KW-1185">Reference proteome</keyword>
<dbReference type="AlphaFoldDB" id="A0AAN7KWM7"/>
<sequence>MLSPPTFGEPKKNSRVVSIPMRPDVAVRSPSARPSKDDLLAAAGSASWRGLFLARAAALFSILRCRTYSSGMKTSMVSAQLRKKDRRRIANFQRTIDGTF</sequence>
<reference evidence="2 3" key="1">
    <citation type="journal article" date="2023" name="Hortic Res">
        <title>Pangenome of water caltrop reveals structural variations and asymmetric subgenome divergence after allopolyploidization.</title>
        <authorList>
            <person name="Zhang X."/>
            <person name="Chen Y."/>
            <person name="Wang L."/>
            <person name="Yuan Y."/>
            <person name="Fang M."/>
            <person name="Shi L."/>
            <person name="Lu R."/>
            <person name="Comes H.P."/>
            <person name="Ma Y."/>
            <person name="Chen Y."/>
            <person name="Huang G."/>
            <person name="Zhou Y."/>
            <person name="Zheng Z."/>
            <person name="Qiu Y."/>
        </authorList>
    </citation>
    <scope>NUCLEOTIDE SEQUENCE [LARGE SCALE GENOMIC DNA]</scope>
    <source>
        <tissue evidence="2">Roots</tissue>
    </source>
</reference>
<comment type="caution">
    <text evidence="2">The sequence shown here is derived from an EMBL/GenBank/DDBJ whole genome shotgun (WGS) entry which is preliminary data.</text>
</comment>
<name>A0AAN7KWM7_9MYRT</name>
<evidence type="ECO:0000313" key="3">
    <source>
        <dbReference type="Proteomes" id="UP001345219"/>
    </source>
</evidence>
<accession>A0AAN7KWM7</accession>
<dbReference type="Proteomes" id="UP001345219">
    <property type="component" value="Chromosome 24"/>
</dbReference>
<evidence type="ECO:0000313" key="2">
    <source>
        <dbReference type="EMBL" id="KAK4770676.1"/>
    </source>
</evidence>
<proteinExistence type="predicted"/>
<dbReference type="EMBL" id="JAXIOK010000005">
    <property type="protein sequence ID" value="KAK4770676.1"/>
    <property type="molecule type" value="Genomic_DNA"/>
</dbReference>
<organism evidence="2 3">
    <name type="scientific">Trapa incisa</name>
    <dbReference type="NCBI Taxonomy" id="236973"/>
    <lineage>
        <taxon>Eukaryota</taxon>
        <taxon>Viridiplantae</taxon>
        <taxon>Streptophyta</taxon>
        <taxon>Embryophyta</taxon>
        <taxon>Tracheophyta</taxon>
        <taxon>Spermatophyta</taxon>
        <taxon>Magnoliopsida</taxon>
        <taxon>eudicotyledons</taxon>
        <taxon>Gunneridae</taxon>
        <taxon>Pentapetalae</taxon>
        <taxon>rosids</taxon>
        <taxon>malvids</taxon>
        <taxon>Myrtales</taxon>
        <taxon>Lythraceae</taxon>
        <taxon>Trapa</taxon>
    </lineage>
</organism>
<protein>
    <submittedName>
        <fullName evidence="2">Uncharacterized protein</fullName>
    </submittedName>
</protein>